<accession>A0A0F9VZ75</accession>
<dbReference type="InterPro" id="IPR006320">
    <property type="entry name" value="PTS_Nitro_regul"/>
</dbReference>
<dbReference type="CDD" id="cd00211">
    <property type="entry name" value="PTS_IIA_fru"/>
    <property type="match status" value="1"/>
</dbReference>
<dbReference type="GO" id="GO:0008982">
    <property type="term" value="F:protein-N(PI)-phosphohistidine-sugar phosphotransferase activity"/>
    <property type="evidence" value="ECO:0007669"/>
    <property type="project" value="InterPro"/>
</dbReference>
<dbReference type="PANTHER" id="PTHR47738">
    <property type="entry name" value="PTS SYSTEM FRUCTOSE-LIKE EIIA COMPONENT-RELATED"/>
    <property type="match status" value="1"/>
</dbReference>
<dbReference type="AlphaFoldDB" id="A0A0F9VZ75"/>
<dbReference type="Gene3D" id="3.40.930.10">
    <property type="entry name" value="Mannitol-specific EII, Chain A"/>
    <property type="match status" value="1"/>
</dbReference>
<dbReference type="NCBIfam" id="TIGR01419">
    <property type="entry name" value="nitro_reg_IIA"/>
    <property type="match status" value="1"/>
</dbReference>
<dbReference type="EMBL" id="LAZR01000019">
    <property type="protein sequence ID" value="KKO05353.1"/>
    <property type="molecule type" value="Genomic_DNA"/>
</dbReference>
<dbReference type="InterPro" id="IPR002178">
    <property type="entry name" value="PTS_EIIA_type-2_dom"/>
</dbReference>
<dbReference type="GO" id="GO:0009401">
    <property type="term" value="P:phosphoenolpyruvate-dependent sugar phosphotransferase system"/>
    <property type="evidence" value="ECO:0007669"/>
    <property type="project" value="InterPro"/>
</dbReference>
<evidence type="ECO:0000259" key="1">
    <source>
        <dbReference type="PROSITE" id="PS51094"/>
    </source>
</evidence>
<dbReference type="SUPFAM" id="SSF55804">
    <property type="entry name" value="Phoshotransferase/anion transport protein"/>
    <property type="match status" value="1"/>
</dbReference>
<dbReference type="GO" id="GO:0030295">
    <property type="term" value="F:protein kinase activator activity"/>
    <property type="evidence" value="ECO:0007669"/>
    <property type="project" value="TreeGrafter"/>
</dbReference>
<evidence type="ECO:0000313" key="2">
    <source>
        <dbReference type="EMBL" id="KKO05353.1"/>
    </source>
</evidence>
<proteinExistence type="predicted"/>
<organism evidence="2">
    <name type="scientific">marine sediment metagenome</name>
    <dbReference type="NCBI Taxonomy" id="412755"/>
    <lineage>
        <taxon>unclassified sequences</taxon>
        <taxon>metagenomes</taxon>
        <taxon>ecological metagenomes</taxon>
    </lineage>
</organism>
<name>A0A0F9VZ75_9ZZZZ</name>
<comment type="caution">
    <text evidence="2">The sequence shown here is derived from an EMBL/GenBank/DDBJ whole genome shotgun (WGS) entry which is preliminary data.</text>
</comment>
<dbReference type="PROSITE" id="PS51094">
    <property type="entry name" value="PTS_EIIA_TYPE_2"/>
    <property type="match status" value="1"/>
</dbReference>
<feature type="domain" description="PTS EIIA type-2" evidence="1">
    <location>
        <begin position="5"/>
        <end position="149"/>
    </location>
</feature>
<protein>
    <recommendedName>
        <fullName evidence="1">PTS EIIA type-2 domain-containing protein</fullName>
    </recommendedName>
</protein>
<dbReference type="InterPro" id="IPR016152">
    <property type="entry name" value="PTrfase/Anion_transptr"/>
</dbReference>
<dbReference type="PANTHER" id="PTHR47738:SF1">
    <property type="entry name" value="NITROGEN REGULATORY PROTEIN"/>
    <property type="match status" value="1"/>
</dbReference>
<dbReference type="Pfam" id="PF00359">
    <property type="entry name" value="PTS_EIIA_2"/>
    <property type="match status" value="1"/>
</dbReference>
<dbReference type="InterPro" id="IPR051541">
    <property type="entry name" value="PTS_SugarTrans_NitroReg"/>
</dbReference>
<reference evidence="2" key="1">
    <citation type="journal article" date="2015" name="Nature">
        <title>Complex archaea that bridge the gap between prokaryotes and eukaryotes.</title>
        <authorList>
            <person name="Spang A."/>
            <person name="Saw J.H."/>
            <person name="Jorgensen S.L."/>
            <person name="Zaremba-Niedzwiedzka K."/>
            <person name="Martijn J."/>
            <person name="Lind A.E."/>
            <person name="van Eijk R."/>
            <person name="Schleper C."/>
            <person name="Guy L."/>
            <person name="Ettema T.J."/>
        </authorList>
    </citation>
    <scope>NUCLEOTIDE SEQUENCE</scope>
</reference>
<sequence length="155" mass="16924">MQLSKILSPERTVCDMPGVSKKRFLTTISEHIATSTGSLSADAIYTALLAREQLGSTGIGNGIAIPHCRVQECTQIIGTLVKLDEGIDFDAIDSQQVDLLFVLIVPAEETDEHLRVLSGLARLFHQEAFCQALRDAGSSNELYQTAIRFSEQTES</sequence>
<gene>
    <name evidence="2" type="ORF">LCGC14_0076240</name>
</gene>